<feature type="binding site" evidence="6">
    <location>
        <begin position="16"/>
        <end position="18"/>
    </location>
    <ligand>
        <name>FMN</name>
        <dbReference type="ChEBI" id="CHEBI:58210"/>
    </ligand>
</feature>
<evidence type="ECO:0000313" key="9">
    <source>
        <dbReference type="Proteomes" id="UP000269883"/>
    </source>
</evidence>
<keyword evidence="2 6" id="KW-0288">FMN</keyword>
<comment type="catalytic activity">
    <reaction evidence="6">
        <text>2 a quinone + NADH + H(+) = 2 a 1,4-benzosemiquinone + NAD(+)</text>
        <dbReference type="Rhea" id="RHEA:65952"/>
        <dbReference type="ChEBI" id="CHEBI:15378"/>
        <dbReference type="ChEBI" id="CHEBI:57540"/>
        <dbReference type="ChEBI" id="CHEBI:57945"/>
        <dbReference type="ChEBI" id="CHEBI:132124"/>
        <dbReference type="ChEBI" id="CHEBI:134225"/>
    </reaction>
</comment>
<dbReference type="GO" id="GO:0016655">
    <property type="term" value="F:oxidoreductase activity, acting on NAD(P)H, quinone or similar compound as acceptor"/>
    <property type="evidence" value="ECO:0007669"/>
    <property type="project" value="InterPro"/>
</dbReference>
<feature type="binding site" evidence="6">
    <location>
        <begin position="98"/>
        <end position="101"/>
    </location>
    <ligand>
        <name>FMN</name>
        <dbReference type="ChEBI" id="CHEBI:58210"/>
    </ligand>
</feature>
<dbReference type="KEGG" id="dfl:DFE_0558"/>
<dbReference type="PANTHER" id="PTHR43741">
    <property type="entry name" value="FMN-DEPENDENT NADH-AZOREDUCTASE 1"/>
    <property type="match status" value="1"/>
</dbReference>
<keyword evidence="9" id="KW-1185">Reference proteome</keyword>
<comment type="similarity">
    <text evidence="6">Belongs to the azoreductase type 1 family.</text>
</comment>
<dbReference type="AlphaFoldDB" id="A0A2Z6AVL8"/>
<gene>
    <name evidence="6 8" type="primary">azoR</name>
    <name evidence="8" type="ORF">DFE_0558</name>
</gene>
<dbReference type="HAMAP" id="MF_01216">
    <property type="entry name" value="Azoreductase_type1"/>
    <property type="match status" value="1"/>
</dbReference>
<comment type="catalytic activity">
    <reaction evidence="5">
        <text>N,N-dimethyl-1,4-phenylenediamine + anthranilate + 2 NAD(+) = 2-(4-dimethylaminophenyl)diazenylbenzoate + 2 NADH + 2 H(+)</text>
        <dbReference type="Rhea" id="RHEA:55872"/>
        <dbReference type="ChEBI" id="CHEBI:15378"/>
        <dbReference type="ChEBI" id="CHEBI:15783"/>
        <dbReference type="ChEBI" id="CHEBI:16567"/>
        <dbReference type="ChEBI" id="CHEBI:57540"/>
        <dbReference type="ChEBI" id="CHEBI:57945"/>
        <dbReference type="ChEBI" id="CHEBI:71579"/>
        <dbReference type="EC" id="1.7.1.17"/>
    </reaction>
    <physiologicalReaction direction="right-to-left" evidence="5">
        <dbReference type="Rhea" id="RHEA:55874"/>
    </physiologicalReaction>
</comment>
<evidence type="ECO:0000256" key="4">
    <source>
        <dbReference type="ARBA" id="ARBA00023027"/>
    </source>
</evidence>
<dbReference type="InterPro" id="IPR003680">
    <property type="entry name" value="Flavodoxin_fold"/>
</dbReference>
<dbReference type="GO" id="GO:0009055">
    <property type="term" value="F:electron transfer activity"/>
    <property type="evidence" value="ECO:0007669"/>
    <property type="project" value="UniProtKB-UniRule"/>
</dbReference>
<dbReference type="EMBL" id="AP017378">
    <property type="protein sequence ID" value="BBD07284.1"/>
    <property type="molecule type" value="Genomic_DNA"/>
</dbReference>
<dbReference type="PANTHER" id="PTHR43741:SF4">
    <property type="entry name" value="FMN-DEPENDENT NADH:QUINONE OXIDOREDUCTASE"/>
    <property type="match status" value="1"/>
</dbReference>
<organism evidence="8 9">
    <name type="scientific">Desulfovibrio ferrophilus</name>
    <dbReference type="NCBI Taxonomy" id="241368"/>
    <lineage>
        <taxon>Bacteria</taxon>
        <taxon>Pseudomonadati</taxon>
        <taxon>Thermodesulfobacteriota</taxon>
        <taxon>Desulfovibrionia</taxon>
        <taxon>Desulfovibrionales</taxon>
        <taxon>Desulfovibrionaceae</taxon>
        <taxon>Desulfovibrio</taxon>
    </lineage>
</organism>
<dbReference type="InterPro" id="IPR023048">
    <property type="entry name" value="NADH:quinone_OxRdtase_FMN_depd"/>
</dbReference>
<accession>A0A2Z6AVL8</accession>
<keyword evidence="4 6" id="KW-0520">NAD</keyword>
<dbReference type="Pfam" id="PF02525">
    <property type="entry name" value="Flavodoxin_2"/>
    <property type="match status" value="1"/>
</dbReference>
<dbReference type="RefSeq" id="WP_126376410.1">
    <property type="nucleotide sequence ID" value="NZ_AP017378.1"/>
</dbReference>
<evidence type="ECO:0000256" key="2">
    <source>
        <dbReference type="ARBA" id="ARBA00022643"/>
    </source>
</evidence>
<protein>
    <recommendedName>
        <fullName evidence="6">FMN dependent NADH:quinone oxidoreductase</fullName>
        <ecNumber evidence="6">1.6.5.-</ecNumber>
    </recommendedName>
    <alternativeName>
        <fullName evidence="6">Azo-dye reductase</fullName>
    </alternativeName>
    <alternativeName>
        <fullName evidence="6">FMN-dependent NADH-azo compound oxidoreductase</fullName>
    </alternativeName>
    <alternativeName>
        <fullName evidence="6">FMN-dependent NADH-azoreductase</fullName>
        <ecNumber evidence="6">1.7.1.17</ecNumber>
    </alternativeName>
</protein>
<dbReference type="SUPFAM" id="SSF52218">
    <property type="entry name" value="Flavoproteins"/>
    <property type="match status" value="1"/>
</dbReference>
<proteinExistence type="inferred from homology"/>
<dbReference type="InterPro" id="IPR050104">
    <property type="entry name" value="FMN-dep_NADH:Q_OxRdtase_AzoR1"/>
</dbReference>
<dbReference type="GO" id="GO:0016652">
    <property type="term" value="F:oxidoreductase activity, acting on NAD(P)H as acceptor"/>
    <property type="evidence" value="ECO:0007669"/>
    <property type="project" value="UniProtKB-UniRule"/>
</dbReference>
<evidence type="ECO:0000256" key="6">
    <source>
        <dbReference type="HAMAP-Rule" id="MF_01216"/>
    </source>
</evidence>
<comment type="cofactor">
    <cofactor evidence="6">
        <name>FMN</name>
        <dbReference type="ChEBI" id="CHEBI:58210"/>
    </cofactor>
    <text evidence="6">Binds 1 FMN per subunit.</text>
</comment>
<keyword evidence="3 6" id="KW-0560">Oxidoreductase</keyword>
<evidence type="ECO:0000256" key="3">
    <source>
        <dbReference type="ARBA" id="ARBA00023002"/>
    </source>
</evidence>
<dbReference type="InterPro" id="IPR029039">
    <property type="entry name" value="Flavoprotein-like_sf"/>
</dbReference>
<comment type="function">
    <text evidence="6">Quinone reductase that provides resistance to thiol-specific stress caused by electrophilic quinones.</text>
</comment>
<comment type="subunit">
    <text evidence="6">Homodimer.</text>
</comment>
<feature type="domain" description="Flavodoxin-like fold" evidence="7">
    <location>
        <begin position="3"/>
        <end position="201"/>
    </location>
</feature>
<dbReference type="Gene3D" id="3.40.50.360">
    <property type="match status" value="1"/>
</dbReference>
<evidence type="ECO:0000259" key="7">
    <source>
        <dbReference type="Pfam" id="PF02525"/>
    </source>
</evidence>
<evidence type="ECO:0000256" key="1">
    <source>
        <dbReference type="ARBA" id="ARBA00022630"/>
    </source>
</evidence>
<dbReference type="OrthoDB" id="9787136at2"/>
<sequence>MSRLLYIKASPREERSHSIAVADAFSEAWKEANAGGEVVIKNIFEEDLPPFDGFRVQAKYNIMHGKEHSAEQKQAWEEIEKLIAEFKSFDRFVFAVPMWNFSIPYRLKQYIDLIVQPGYTFGMNETGYFGMVEGAKALTVYASGGEYQEGNPLETFNFQSTYLRSVLGFMGITDVIEIEPRGTLMDSREANREQALGEAREIAKTF</sequence>
<reference evidence="8 9" key="1">
    <citation type="journal article" date="2018" name="Sci. Adv.">
        <title>Multi-heme cytochromes provide a pathway for survival in energy-limited environments.</title>
        <authorList>
            <person name="Deng X."/>
            <person name="Dohmae N."/>
            <person name="Nealson K.H."/>
            <person name="Hashimoto K."/>
            <person name="Okamoto A."/>
        </authorList>
    </citation>
    <scope>NUCLEOTIDE SEQUENCE [LARGE SCALE GENOMIC DNA]</scope>
    <source>
        <strain evidence="8 9">IS5</strain>
    </source>
</reference>
<keyword evidence="1 6" id="KW-0285">Flavoprotein</keyword>
<dbReference type="EC" id="1.7.1.17" evidence="6"/>
<evidence type="ECO:0000256" key="5">
    <source>
        <dbReference type="ARBA" id="ARBA00048542"/>
    </source>
</evidence>
<dbReference type="EC" id="1.6.5.-" evidence="6"/>
<evidence type="ECO:0000313" key="8">
    <source>
        <dbReference type="EMBL" id="BBD07284.1"/>
    </source>
</evidence>
<comment type="caution">
    <text evidence="6">Lacks conserved residue(s) required for the propagation of feature annotation.</text>
</comment>
<dbReference type="Proteomes" id="UP000269883">
    <property type="component" value="Chromosome"/>
</dbReference>
<dbReference type="GO" id="GO:0010181">
    <property type="term" value="F:FMN binding"/>
    <property type="evidence" value="ECO:0007669"/>
    <property type="project" value="UniProtKB-UniRule"/>
</dbReference>
<feature type="binding site" evidence="6">
    <location>
        <position position="10"/>
    </location>
    <ligand>
        <name>FMN</name>
        <dbReference type="ChEBI" id="CHEBI:58210"/>
    </ligand>
</feature>
<name>A0A2Z6AVL8_9BACT</name>
<comment type="function">
    <text evidence="6">Also exhibits azoreductase activity. Catalyzes the reductive cleavage of the azo bond in aromatic azo compounds to the corresponding amines.</text>
</comment>